<evidence type="ECO:0000313" key="2">
    <source>
        <dbReference type="EMBL" id="TQV82418.1"/>
    </source>
</evidence>
<keyword evidence="1" id="KW-0812">Transmembrane</keyword>
<sequence length="130" mass="14341">MDDLPINDLSVNVKQALKKELALHELPVTIAAFVVVTPYFAYLVDDLERENGGRQQGRILINSPQVADLLIDRLPHTTGGLSLFQESCRVSGILKSTELATFPRQLYRVEEMAVLPAGAEPVLLNDMLAI</sequence>
<dbReference type="AlphaFoldDB" id="A0A545TYX3"/>
<keyword evidence="1" id="KW-0472">Membrane</keyword>
<feature type="transmembrane region" description="Helical" evidence="1">
    <location>
        <begin position="26"/>
        <end position="44"/>
    </location>
</feature>
<gene>
    <name evidence="2" type="ORF">FKG94_06645</name>
</gene>
<dbReference type="RefSeq" id="WP_142903434.1">
    <property type="nucleotide sequence ID" value="NZ_ML660090.1"/>
</dbReference>
<proteinExistence type="predicted"/>
<keyword evidence="3" id="KW-1185">Reference proteome</keyword>
<keyword evidence="1" id="KW-1133">Transmembrane helix</keyword>
<dbReference type="EMBL" id="VHSG01000007">
    <property type="protein sequence ID" value="TQV82418.1"/>
    <property type="molecule type" value="Genomic_DNA"/>
</dbReference>
<name>A0A545TYX3_9GAMM</name>
<reference evidence="2 3" key="1">
    <citation type="submission" date="2019-06" db="EMBL/GenBank/DDBJ databases">
        <title>Whole genome sequence for Cellvibrionaceae sp. R142.</title>
        <authorList>
            <person name="Wang G."/>
        </authorList>
    </citation>
    <scope>NUCLEOTIDE SEQUENCE [LARGE SCALE GENOMIC DNA]</scope>
    <source>
        <strain evidence="2 3">R142</strain>
    </source>
</reference>
<dbReference type="OrthoDB" id="9909382at2"/>
<comment type="caution">
    <text evidence="2">The sequence shown here is derived from an EMBL/GenBank/DDBJ whole genome shotgun (WGS) entry which is preliminary data.</text>
</comment>
<evidence type="ECO:0000313" key="3">
    <source>
        <dbReference type="Proteomes" id="UP000319732"/>
    </source>
</evidence>
<accession>A0A545TYX3</accession>
<dbReference type="Proteomes" id="UP000319732">
    <property type="component" value="Unassembled WGS sequence"/>
</dbReference>
<organism evidence="2 3">
    <name type="scientific">Exilibacterium tricleocarpae</name>
    <dbReference type="NCBI Taxonomy" id="2591008"/>
    <lineage>
        <taxon>Bacteria</taxon>
        <taxon>Pseudomonadati</taxon>
        <taxon>Pseudomonadota</taxon>
        <taxon>Gammaproteobacteria</taxon>
        <taxon>Cellvibrionales</taxon>
        <taxon>Cellvibrionaceae</taxon>
        <taxon>Exilibacterium</taxon>
    </lineage>
</organism>
<protein>
    <submittedName>
        <fullName evidence="2">Uncharacterized protein</fullName>
    </submittedName>
</protein>
<evidence type="ECO:0000256" key="1">
    <source>
        <dbReference type="SAM" id="Phobius"/>
    </source>
</evidence>